<evidence type="ECO:0000256" key="1">
    <source>
        <dbReference type="SAM" id="Phobius"/>
    </source>
</evidence>
<keyword evidence="1" id="KW-0812">Transmembrane</keyword>
<sequence>MTHHRVHKEGTLEGYEPMNTSCLLFCAAGCLGLHCIPLAVQRMNIREKYNLQGSCLEDLALSCCCHCCAMIQSDKEAEHREGLLGGKGVQKPYRANTGGMEYPDKNARLGKTLYDDWWFGGIPA</sequence>
<dbReference type="Proteomes" id="UP000748025">
    <property type="component" value="Unassembled WGS sequence"/>
</dbReference>
<accession>A0A9P7N5G3</accession>
<dbReference type="Pfam" id="PF04749">
    <property type="entry name" value="PLAC8"/>
    <property type="match status" value="1"/>
</dbReference>
<organism evidence="2 3">
    <name type="scientific">Claviceps pusilla</name>
    <dbReference type="NCBI Taxonomy" id="123648"/>
    <lineage>
        <taxon>Eukaryota</taxon>
        <taxon>Fungi</taxon>
        <taxon>Dikarya</taxon>
        <taxon>Ascomycota</taxon>
        <taxon>Pezizomycotina</taxon>
        <taxon>Sordariomycetes</taxon>
        <taxon>Hypocreomycetidae</taxon>
        <taxon>Hypocreales</taxon>
        <taxon>Clavicipitaceae</taxon>
        <taxon>Claviceps</taxon>
    </lineage>
</organism>
<evidence type="ECO:0000313" key="2">
    <source>
        <dbReference type="EMBL" id="KAG5993867.1"/>
    </source>
</evidence>
<gene>
    <name evidence="2" type="ORF">E4U43_003377</name>
</gene>
<dbReference type="InterPro" id="IPR006461">
    <property type="entry name" value="PLAC_motif_containing"/>
</dbReference>
<keyword evidence="3" id="KW-1185">Reference proteome</keyword>
<name>A0A9P7N5G3_9HYPO</name>
<comment type="caution">
    <text evidence="2">The sequence shown here is derived from an EMBL/GenBank/DDBJ whole genome shotgun (WGS) entry which is preliminary data.</text>
</comment>
<dbReference type="AlphaFoldDB" id="A0A9P7N5G3"/>
<reference evidence="2" key="1">
    <citation type="journal article" date="2020" name="bioRxiv">
        <title>Whole genome comparisons of ergot fungi reveals the divergence and evolution of species within the genus Claviceps are the result of varying mechanisms driving genome evolution and host range expansion.</title>
        <authorList>
            <person name="Wyka S.A."/>
            <person name="Mondo S.J."/>
            <person name="Liu M."/>
            <person name="Dettman J."/>
            <person name="Nalam V."/>
            <person name="Broders K.D."/>
        </authorList>
    </citation>
    <scope>NUCLEOTIDE SEQUENCE</scope>
    <source>
        <strain evidence="2">CCC 602</strain>
    </source>
</reference>
<feature type="transmembrane region" description="Helical" evidence="1">
    <location>
        <begin position="18"/>
        <end position="40"/>
    </location>
</feature>
<evidence type="ECO:0008006" key="4">
    <source>
        <dbReference type="Google" id="ProtNLM"/>
    </source>
</evidence>
<evidence type="ECO:0000313" key="3">
    <source>
        <dbReference type="Proteomes" id="UP000748025"/>
    </source>
</evidence>
<proteinExistence type="predicted"/>
<dbReference type="EMBL" id="SRPW01002306">
    <property type="protein sequence ID" value="KAG5993867.1"/>
    <property type="molecule type" value="Genomic_DNA"/>
</dbReference>
<dbReference type="OrthoDB" id="1045822at2759"/>
<dbReference type="NCBIfam" id="TIGR01571">
    <property type="entry name" value="A_thal_Cys_rich"/>
    <property type="match status" value="1"/>
</dbReference>
<keyword evidence="1" id="KW-0472">Membrane</keyword>
<protein>
    <recommendedName>
        <fullName evidence="4">DUF614 domain protein</fullName>
    </recommendedName>
</protein>
<keyword evidence="1" id="KW-1133">Transmembrane helix</keyword>